<gene>
    <name evidence="1" type="ORF">C1634_007450</name>
</gene>
<proteinExistence type="predicted"/>
<dbReference type="EMBL" id="PPEG02000003">
    <property type="protein sequence ID" value="PWN62604.1"/>
    <property type="molecule type" value="Genomic_DNA"/>
</dbReference>
<comment type="caution">
    <text evidence="1">The sequence shown here is derived from an EMBL/GenBank/DDBJ whole genome shotgun (WGS) entry which is preliminary data.</text>
</comment>
<name>A0A316WMD7_9FLAO</name>
<reference evidence="1 2" key="1">
    <citation type="submission" date="2018-04" db="EMBL/GenBank/DDBJ databases">
        <title>Chryseobacterium oncorhynchi 701B-08T from rainbow trout, and Chryseobacterium viscerum 687B-08T from diseased fish.</title>
        <authorList>
            <person name="Jeong J.-J."/>
            <person name="Lee Y.J."/>
            <person name="Pathiraja D."/>
            <person name="Park B."/>
            <person name="Choi I.-G."/>
            <person name="Kim K.D."/>
        </authorList>
    </citation>
    <scope>NUCLEOTIDE SEQUENCE [LARGE SCALE GENOMIC DNA]</scope>
    <source>
        <strain evidence="1 2">687B-08</strain>
    </source>
</reference>
<dbReference type="RefSeq" id="WP_103231782.1">
    <property type="nucleotide sequence ID" value="NZ_PPEG02000003.1"/>
</dbReference>
<organism evidence="1 2">
    <name type="scientific">Chryseobacterium viscerum</name>
    <dbReference type="NCBI Taxonomy" id="1037377"/>
    <lineage>
        <taxon>Bacteria</taxon>
        <taxon>Pseudomonadati</taxon>
        <taxon>Bacteroidota</taxon>
        <taxon>Flavobacteriia</taxon>
        <taxon>Flavobacteriales</taxon>
        <taxon>Weeksellaceae</taxon>
        <taxon>Chryseobacterium group</taxon>
        <taxon>Chryseobacterium</taxon>
    </lineage>
</organism>
<evidence type="ECO:0000313" key="2">
    <source>
        <dbReference type="Proteomes" id="UP000236413"/>
    </source>
</evidence>
<evidence type="ECO:0000313" key="1">
    <source>
        <dbReference type="EMBL" id="PWN62604.1"/>
    </source>
</evidence>
<protein>
    <submittedName>
        <fullName evidence="1">Uncharacterized protein</fullName>
    </submittedName>
</protein>
<dbReference type="AlphaFoldDB" id="A0A316WMD7"/>
<sequence length="248" mass="29588">MDIIAKYKIQFGKRRIHLNQFKVMASAIPVLDGFMSEFRSFYESESLLSLINLHDSPDKGETHYITQGMMLARISYDRTLFYQEDDHFYKNADYEPDLIIPTQDFKEIILEWRKHLHRNLFLEDQNLTLQKHHLDFYDEYINERKIHVVKSTQPSHQLSGDLAVFLNNTHPDILNKIILHIEARSKITFEPTTSDHQLSLTISEMYSSIENISQKVAVHEIFTYELREILREWLIYISYGQFRKLKFI</sequence>
<dbReference type="Proteomes" id="UP000236413">
    <property type="component" value="Unassembled WGS sequence"/>
</dbReference>
<accession>A0A316WMD7</accession>